<dbReference type="EC" id="2.4.-.-" evidence="10"/>
<evidence type="ECO:0000256" key="6">
    <source>
        <dbReference type="ARBA" id="ARBA00022989"/>
    </source>
</evidence>
<evidence type="ECO:0000256" key="1">
    <source>
        <dbReference type="ARBA" id="ARBA00004651"/>
    </source>
</evidence>
<feature type="domain" description="Glycosyltransferase RgtA/B/C/D-like" evidence="9">
    <location>
        <begin position="83"/>
        <end position="240"/>
    </location>
</feature>
<dbReference type="GO" id="GO:0009103">
    <property type="term" value="P:lipopolysaccharide biosynthetic process"/>
    <property type="evidence" value="ECO:0007669"/>
    <property type="project" value="UniProtKB-ARBA"/>
</dbReference>
<evidence type="ECO:0000259" key="9">
    <source>
        <dbReference type="Pfam" id="PF13231"/>
    </source>
</evidence>
<evidence type="ECO:0000313" key="10">
    <source>
        <dbReference type="EMBL" id="XBH10631.1"/>
    </source>
</evidence>
<dbReference type="Pfam" id="PF13231">
    <property type="entry name" value="PMT_2"/>
    <property type="match status" value="1"/>
</dbReference>
<sequence>MLNNPLVRSFRQKSTSTQLSIIVLAALTLRLILVACIFRQTVDPTDHFDEFGWEMGWVARSIAQGHGFSSPFWPSTGPTALVPPIFPYFVATIFRIFGVYTAASAIAILSINSLFSALTCIPLYFSTRYAIGDRAATLAAWAWVFYPFAIYFSAARVWDYALTGLLFTTCFCLAQRLHRQRRVLAWLGFGVFYGIAGLSNPSVLSMFPVFLILTAVVLHRRKEKWLAHSLVATLGVLAVLTPWTVRNYRALHMLTPVRDNFWLECWAGNDGSTFESNDRWAHPASNPTEMQRFESLGEARYLAEKHTLAVTFIRQHPVVFLKNSFRRALCFWTAYWSFSRAYLADQPTQIPDMFFSIGLTIFMLVGARKLWLRDKTAALPYVILMALFPFTYFFTHASPDYRQPIEPEIIALVSTGILSLKRFNRPALKANQQPRDEDSQTVFIPA</sequence>
<feature type="transmembrane region" description="Helical" evidence="8">
    <location>
        <begin position="377"/>
        <end position="395"/>
    </location>
</feature>
<keyword evidence="6 8" id="KW-1133">Transmembrane helix</keyword>
<dbReference type="GO" id="GO:0016763">
    <property type="term" value="F:pentosyltransferase activity"/>
    <property type="evidence" value="ECO:0007669"/>
    <property type="project" value="TreeGrafter"/>
</dbReference>
<keyword evidence="2" id="KW-1003">Cell membrane</keyword>
<dbReference type="InterPro" id="IPR038731">
    <property type="entry name" value="RgtA/B/C-like"/>
</dbReference>
<dbReference type="EMBL" id="CP121194">
    <property type="protein sequence ID" value="XBH10631.1"/>
    <property type="molecule type" value="Genomic_DNA"/>
</dbReference>
<feature type="transmembrane region" description="Helical" evidence="8">
    <location>
        <begin position="184"/>
        <end position="213"/>
    </location>
</feature>
<dbReference type="KEGG" id="epl:P4G45_02600"/>
<gene>
    <name evidence="10" type="ORF">P4G45_02600</name>
</gene>
<dbReference type="InterPro" id="IPR050297">
    <property type="entry name" value="LipidA_mod_glycosyltrf_83"/>
</dbReference>
<keyword evidence="7 8" id="KW-0472">Membrane</keyword>
<feature type="transmembrane region" description="Helical" evidence="8">
    <location>
        <begin position="135"/>
        <end position="154"/>
    </location>
</feature>
<feature type="transmembrane region" description="Helical" evidence="8">
    <location>
        <begin position="225"/>
        <end position="245"/>
    </location>
</feature>
<proteinExistence type="predicted"/>
<accession>A0AAU7CZX0</accession>
<evidence type="ECO:0000256" key="7">
    <source>
        <dbReference type="ARBA" id="ARBA00023136"/>
    </source>
</evidence>
<feature type="transmembrane region" description="Helical" evidence="8">
    <location>
        <begin position="85"/>
        <end position="115"/>
    </location>
</feature>
<organism evidence="10">
    <name type="scientific">Edaphobacter paludis</name>
    <dbReference type="NCBI Taxonomy" id="3035702"/>
    <lineage>
        <taxon>Bacteria</taxon>
        <taxon>Pseudomonadati</taxon>
        <taxon>Acidobacteriota</taxon>
        <taxon>Terriglobia</taxon>
        <taxon>Terriglobales</taxon>
        <taxon>Acidobacteriaceae</taxon>
        <taxon>Edaphobacter</taxon>
    </lineage>
</organism>
<dbReference type="RefSeq" id="WP_348268137.1">
    <property type="nucleotide sequence ID" value="NZ_CP121194.1"/>
</dbReference>
<name>A0AAU7CZX0_9BACT</name>
<feature type="transmembrane region" description="Helical" evidence="8">
    <location>
        <begin position="21"/>
        <end position="42"/>
    </location>
</feature>
<evidence type="ECO:0000256" key="4">
    <source>
        <dbReference type="ARBA" id="ARBA00022679"/>
    </source>
</evidence>
<dbReference type="PANTHER" id="PTHR33908:SF11">
    <property type="entry name" value="MEMBRANE PROTEIN"/>
    <property type="match status" value="1"/>
</dbReference>
<keyword evidence="5 8" id="KW-0812">Transmembrane</keyword>
<keyword evidence="3 10" id="KW-0328">Glycosyltransferase</keyword>
<comment type="subcellular location">
    <subcellularLocation>
        <location evidence="1">Cell membrane</location>
        <topology evidence="1">Multi-pass membrane protein</topology>
    </subcellularLocation>
</comment>
<evidence type="ECO:0000256" key="8">
    <source>
        <dbReference type="SAM" id="Phobius"/>
    </source>
</evidence>
<dbReference type="PANTHER" id="PTHR33908">
    <property type="entry name" value="MANNOSYLTRANSFERASE YKCB-RELATED"/>
    <property type="match status" value="1"/>
</dbReference>
<dbReference type="AlphaFoldDB" id="A0AAU7CZX0"/>
<dbReference type="GO" id="GO:0005886">
    <property type="term" value="C:plasma membrane"/>
    <property type="evidence" value="ECO:0007669"/>
    <property type="project" value="UniProtKB-SubCell"/>
</dbReference>
<feature type="transmembrane region" description="Helical" evidence="8">
    <location>
        <begin position="353"/>
        <end position="371"/>
    </location>
</feature>
<evidence type="ECO:0000256" key="2">
    <source>
        <dbReference type="ARBA" id="ARBA00022475"/>
    </source>
</evidence>
<protein>
    <submittedName>
        <fullName evidence="10">Glycosyltransferase family 39 protein</fullName>
        <ecNumber evidence="10">2.4.-.-</ecNumber>
    </submittedName>
</protein>
<reference evidence="10" key="1">
    <citation type="submission" date="2023-03" db="EMBL/GenBank/DDBJ databases">
        <title>Edaphobacter sp.</title>
        <authorList>
            <person name="Huber K.J."/>
            <person name="Papendorf J."/>
            <person name="Pilke C."/>
            <person name="Bunk B."/>
            <person name="Sproeer C."/>
            <person name="Pester M."/>
        </authorList>
    </citation>
    <scope>NUCLEOTIDE SEQUENCE</scope>
    <source>
        <strain evidence="10">DSM 109919</strain>
    </source>
</reference>
<evidence type="ECO:0000256" key="3">
    <source>
        <dbReference type="ARBA" id="ARBA00022676"/>
    </source>
</evidence>
<keyword evidence="4 10" id="KW-0808">Transferase</keyword>
<evidence type="ECO:0000256" key="5">
    <source>
        <dbReference type="ARBA" id="ARBA00022692"/>
    </source>
</evidence>